<dbReference type="AlphaFoldDB" id="A0A2P2PQL4"/>
<evidence type="ECO:0000313" key="1">
    <source>
        <dbReference type="EMBL" id="MBX56993.1"/>
    </source>
</evidence>
<protein>
    <submittedName>
        <fullName evidence="1">Uncharacterized protein</fullName>
    </submittedName>
</protein>
<accession>A0A2P2PQL4</accession>
<sequence>MNKCSYFNLQYSLQWITNCSTPEIARLKTLGIMNVPA</sequence>
<reference evidence="1" key="1">
    <citation type="submission" date="2018-02" db="EMBL/GenBank/DDBJ databases">
        <title>Rhizophora mucronata_Transcriptome.</title>
        <authorList>
            <person name="Meera S.P."/>
            <person name="Sreeshan A."/>
            <person name="Augustine A."/>
        </authorList>
    </citation>
    <scope>NUCLEOTIDE SEQUENCE</scope>
    <source>
        <tissue evidence="1">Leaf</tissue>
    </source>
</reference>
<organism evidence="1">
    <name type="scientific">Rhizophora mucronata</name>
    <name type="common">Asiatic mangrove</name>
    <dbReference type="NCBI Taxonomy" id="61149"/>
    <lineage>
        <taxon>Eukaryota</taxon>
        <taxon>Viridiplantae</taxon>
        <taxon>Streptophyta</taxon>
        <taxon>Embryophyta</taxon>
        <taxon>Tracheophyta</taxon>
        <taxon>Spermatophyta</taxon>
        <taxon>Magnoliopsida</taxon>
        <taxon>eudicotyledons</taxon>
        <taxon>Gunneridae</taxon>
        <taxon>Pentapetalae</taxon>
        <taxon>rosids</taxon>
        <taxon>fabids</taxon>
        <taxon>Malpighiales</taxon>
        <taxon>Rhizophoraceae</taxon>
        <taxon>Rhizophora</taxon>
    </lineage>
</organism>
<dbReference type="EMBL" id="GGEC01076509">
    <property type="protein sequence ID" value="MBX56993.1"/>
    <property type="molecule type" value="Transcribed_RNA"/>
</dbReference>
<proteinExistence type="predicted"/>
<name>A0A2P2PQL4_RHIMU</name>